<keyword evidence="3" id="KW-1185">Reference proteome</keyword>
<sequence length="291" mass="30191">MVTRSGVNRCPESIAPIVPVPRGMLCRGTPIPLCRGTGDAALRQSGTAGKAGGRASSSLAPRPSPVRAQAHIQEPREPAYCGRTGARLPSRPPDAHLPGAPSPTWGWLEGSRVRLRAPSAPRPVDPRLSSPVPAAPLAAHPRAGGRAEAGGSRLRRQATLGGPQRAQWLLSGRVPPAQSARLPGAIQRATALSAARRAQAAVAGRPRRARSHALTGGSPAGGRGGGVSNLSAASMLIQRSRAARAQRKASNQIVWQERSINGRRGTDNPAGRGPSPALRLHPSLLPFSLCL</sequence>
<dbReference type="AlphaFoldDB" id="A0AAV7LZL8"/>
<feature type="compositionally biased region" description="Gly residues" evidence="1">
    <location>
        <begin position="218"/>
        <end position="227"/>
    </location>
</feature>
<feature type="region of interest" description="Disordered" evidence="1">
    <location>
        <begin position="118"/>
        <end position="152"/>
    </location>
</feature>
<evidence type="ECO:0000256" key="1">
    <source>
        <dbReference type="SAM" id="MobiDB-lite"/>
    </source>
</evidence>
<dbReference type="EMBL" id="JANPWB010000014">
    <property type="protein sequence ID" value="KAJ1096309.1"/>
    <property type="molecule type" value="Genomic_DNA"/>
</dbReference>
<feature type="region of interest" description="Disordered" evidence="1">
    <location>
        <begin position="44"/>
        <end position="103"/>
    </location>
</feature>
<protein>
    <submittedName>
        <fullName evidence="2">Uncharacterized protein</fullName>
    </submittedName>
</protein>
<evidence type="ECO:0000313" key="3">
    <source>
        <dbReference type="Proteomes" id="UP001066276"/>
    </source>
</evidence>
<comment type="caution">
    <text evidence="2">The sequence shown here is derived from an EMBL/GenBank/DDBJ whole genome shotgun (WGS) entry which is preliminary data.</text>
</comment>
<feature type="compositionally biased region" description="Low complexity" evidence="1">
    <location>
        <begin position="54"/>
        <end position="68"/>
    </location>
</feature>
<feature type="compositionally biased region" description="Low complexity" evidence="1">
    <location>
        <begin position="126"/>
        <end position="152"/>
    </location>
</feature>
<feature type="region of interest" description="Disordered" evidence="1">
    <location>
        <begin position="241"/>
        <end position="278"/>
    </location>
</feature>
<organism evidence="2 3">
    <name type="scientific">Pleurodeles waltl</name>
    <name type="common">Iberian ribbed newt</name>
    <dbReference type="NCBI Taxonomy" id="8319"/>
    <lineage>
        <taxon>Eukaryota</taxon>
        <taxon>Metazoa</taxon>
        <taxon>Chordata</taxon>
        <taxon>Craniata</taxon>
        <taxon>Vertebrata</taxon>
        <taxon>Euteleostomi</taxon>
        <taxon>Amphibia</taxon>
        <taxon>Batrachia</taxon>
        <taxon>Caudata</taxon>
        <taxon>Salamandroidea</taxon>
        <taxon>Salamandridae</taxon>
        <taxon>Pleurodelinae</taxon>
        <taxon>Pleurodeles</taxon>
    </lineage>
</organism>
<dbReference type="Proteomes" id="UP001066276">
    <property type="component" value="Chromosome 10"/>
</dbReference>
<feature type="region of interest" description="Disordered" evidence="1">
    <location>
        <begin position="198"/>
        <end position="227"/>
    </location>
</feature>
<proteinExistence type="predicted"/>
<name>A0AAV7LZL8_PLEWA</name>
<reference evidence="2" key="1">
    <citation type="journal article" date="2022" name="bioRxiv">
        <title>Sequencing and chromosome-scale assembly of the giantPleurodeles waltlgenome.</title>
        <authorList>
            <person name="Brown T."/>
            <person name="Elewa A."/>
            <person name="Iarovenko S."/>
            <person name="Subramanian E."/>
            <person name="Araus A.J."/>
            <person name="Petzold A."/>
            <person name="Susuki M."/>
            <person name="Suzuki K.-i.T."/>
            <person name="Hayashi T."/>
            <person name="Toyoda A."/>
            <person name="Oliveira C."/>
            <person name="Osipova E."/>
            <person name="Leigh N.D."/>
            <person name="Simon A."/>
            <person name="Yun M.H."/>
        </authorList>
    </citation>
    <scope>NUCLEOTIDE SEQUENCE</scope>
    <source>
        <strain evidence="2">20211129_DDA</strain>
        <tissue evidence="2">Liver</tissue>
    </source>
</reference>
<accession>A0AAV7LZL8</accession>
<gene>
    <name evidence="2" type="ORF">NDU88_001452</name>
</gene>
<evidence type="ECO:0000313" key="2">
    <source>
        <dbReference type="EMBL" id="KAJ1096309.1"/>
    </source>
</evidence>